<evidence type="ECO:0000313" key="1">
    <source>
        <dbReference type="EMBL" id="MBE0347886.1"/>
    </source>
</evidence>
<accession>A0A8I0MXY3</accession>
<comment type="caution">
    <text evidence="1">The sequence shown here is derived from an EMBL/GenBank/DDBJ whole genome shotgun (WGS) entry which is preliminary data.</text>
</comment>
<protein>
    <submittedName>
        <fullName evidence="1">Uncharacterized protein</fullName>
    </submittedName>
</protein>
<gene>
    <name evidence="1" type="ORF">PPEP_a4261</name>
</gene>
<keyword evidence="2" id="KW-1185">Reference proteome</keyword>
<evidence type="ECO:0000313" key="2">
    <source>
        <dbReference type="Proteomes" id="UP000660708"/>
    </source>
</evidence>
<proteinExistence type="predicted"/>
<dbReference type="AlphaFoldDB" id="A0A8I0MXY3"/>
<dbReference type="RefSeq" id="WP_147388883.1">
    <property type="nucleotide sequence ID" value="NZ_AQHF01000028.1"/>
</dbReference>
<reference evidence="1 2" key="1">
    <citation type="submission" date="2015-06" db="EMBL/GenBank/DDBJ databases">
        <title>Genome sequence of Pseudoalteromonas peptidolytica.</title>
        <authorList>
            <person name="Xie B.-B."/>
            <person name="Rong J.-C."/>
            <person name="Qin Q.-L."/>
            <person name="Zhang Y.-Z."/>
        </authorList>
    </citation>
    <scope>NUCLEOTIDE SEQUENCE [LARGE SCALE GENOMIC DNA]</scope>
    <source>
        <strain evidence="1 2">F12-50-A1</strain>
    </source>
</reference>
<sequence>MNIQYSVVTISVTDLNTSIKRLSKALIRQRWKSAYKVADMIRDRLFNDEALREMTQLERNISPEKFTVTLNIQGPKNKVAEVVAFAKVTADQAGLVINTDLDLTRVKLLS</sequence>
<dbReference type="EMBL" id="AQHF01000028">
    <property type="protein sequence ID" value="MBE0347886.1"/>
    <property type="molecule type" value="Genomic_DNA"/>
</dbReference>
<name>A0A8I0MXY3_9GAMM</name>
<dbReference type="Proteomes" id="UP000660708">
    <property type="component" value="Unassembled WGS sequence"/>
</dbReference>
<organism evidence="1 2">
    <name type="scientific">Pseudoalteromonas peptidolytica F12-50-A1</name>
    <dbReference type="NCBI Taxonomy" id="1315280"/>
    <lineage>
        <taxon>Bacteria</taxon>
        <taxon>Pseudomonadati</taxon>
        <taxon>Pseudomonadota</taxon>
        <taxon>Gammaproteobacteria</taxon>
        <taxon>Alteromonadales</taxon>
        <taxon>Pseudoalteromonadaceae</taxon>
        <taxon>Pseudoalteromonas</taxon>
    </lineage>
</organism>